<evidence type="ECO:0000313" key="13">
    <source>
        <dbReference type="EMBL" id="OGJ01973.1"/>
    </source>
</evidence>
<keyword evidence="5" id="KW-0808">Transferase</keyword>
<dbReference type="SUPFAM" id="SSF55821">
    <property type="entry name" value="YrdC/RibB"/>
    <property type="match status" value="1"/>
</dbReference>
<evidence type="ECO:0000256" key="11">
    <source>
        <dbReference type="ARBA" id="ARBA00048366"/>
    </source>
</evidence>
<evidence type="ECO:0000256" key="6">
    <source>
        <dbReference type="ARBA" id="ARBA00022694"/>
    </source>
</evidence>
<evidence type="ECO:0000256" key="2">
    <source>
        <dbReference type="ARBA" id="ARBA00007663"/>
    </source>
</evidence>
<evidence type="ECO:0000256" key="1">
    <source>
        <dbReference type="ARBA" id="ARBA00004496"/>
    </source>
</evidence>
<dbReference type="Proteomes" id="UP000178645">
    <property type="component" value="Unassembled WGS sequence"/>
</dbReference>
<dbReference type="GO" id="GO:0005737">
    <property type="term" value="C:cytoplasm"/>
    <property type="evidence" value="ECO:0007669"/>
    <property type="project" value="UniProtKB-SubCell"/>
</dbReference>
<keyword evidence="8" id="KW-0547">Nucleotide-binding</keyword>
<dbReference type="InterPro" id="IPR017945">
    <property type="entry name" value="DHBP_synth_RibB-like_a/b_dom"/>
</dbReference>
<dbReference type="GO" id="GO:0061710">
    <property type="term" value="F:L-threonylcarbamoyladenylate synthase"/>
    <property type="evidence" value="ECO:0007669"/>
    <property type="project" value="UniProtKB-EC"/>
</dbReference>
<dbReference type="Pfam" id="PF01300">
    <property type="entry name" value="Sua5_yciO_yrdC"/>
    <property type="match status" value="1"/>
</dbReference>
<dbReference type="GO" id="GO:0003725">
    <property type="term" value="F:double-stranded RNA binding"/>
    <property type="evidence" value="ECO:0007669"/>
    <property type="project" value="InterPro"/>
</dbReference>
<comment type="caution">
    <text evidence="13">The sequence shown here is derived from an EMBL/GenBank/DDBJ whole genome shotgun (WGS) entry which is preliminary data.</text>
</comment>
<evidence type="ECO:0000313" key="14">
    <source>
        <dbReference type="Proteomes" id="UP000178645"/>
    </source>
</evidence>
<dbReference type="EMBL" id="MFVU01000015">
    <property type="protein sequence ID" value="OGJ01973.1"/>
    <property type="molecule type" value="Genomic_DNA"/>
</dbReference>
<sequence>MWSDPNLLKVLKGDGVVVMPTDTLYGIVGRAQNASTVEKIYKIKKRSPEKKLINLIADWEDIKKFRIDPKKFKIPQFNEPTSVILEDISFRLPQNENLRELIRKTGPLVAPSANPEDLPPAQNIDEARKYFGNQVDLYIDGGTITARASKVIRLHADGSITILRE</sequence>
<evidence type="ECO:0000256" key="7">
    <source>
        <dbReference type="ARBA" id="ARBA00022695"/>
    </source>
</evidence>
<dbReference type="GO" id="GO:0006450">
    <property type="term" value="P:regulation of translational fidelity"/>
    <property type="evidence" value="ECO:0007669"/>
    <property type="project" value="TreeGrafter"/>
</dbReference>
<accession>A0A1F6Y6I1</accession>
<evidence type="ECO:0000256" key="4">
    <source>
        <dbReference type="ARBA" id="ARBA00022490"/>
    </source>
</evidence>
<comment type="catalytic activity">
    <reaction evidence="11">
        <text>L-threonine + hydrogencarbonate + ATP = L-threonylcarbamoyladenylate + diphosphate + H2O</text>
        <dbReference type="Rhea" id="RHEA:36407"/>
        <dbReference type="ChEBI" id="CHEBI:15377"/>
        <dbReference type="ChEBI" id="CHEBI:17544"/>
        <dbReference type="ChEBI" id="CHEBI:30616"/>
        <dbReference type="ChEBI" id="CHEBI:33019"/>
        <dbReference type="ChEBI" id="CHEBI:57926"/>
        <dbReference type="ChEBI" id="CHEBI:73682"/>
        <dbReference type="EC" id="2.7.7.87"/>
    </reaction>
</comment>
<dbReference type="GO" id="GO:0005524">
    <property type="term" value="F:ATP binding"/>
    <property type="evidence" value="ECO:0007669"/>
    <property type="project" value="UniProtKB-KW"/>
</dbReference>
<comment type="subcellular location">
    <subcellularLocation>
        <location evidence="1">Cytoplasm</location>
    </subcellularLocation>
</comment>
<keyword evidence="9" id="KW-0067">ATP-binding</keyword>
<evidence type="ECO:0000256" key="9">
    <source>
        <dbReference type="ARBA" id="ARBA00022840"/>
    </source>
</evidence>
<dbReference type="PANTHER" id="PTHR17490:SF16">
    <property type="entry name" value="THREONYLCARBAMOYL-AMP SYNTHASE"/>
    <property type="match status" value="1"/>
</dbReference>
<keyword evidence="6" id="KW-0819">tRNA processing</keyword>
<dbReference type="Gene3D" id="3.90.870.10">
    <property type="entry name" value="DHBP synthase"/>
    <property type="match status" value="1"/>
</dbReference>
<name>A0A1F6Y6I1_9BACT</name>
<dbReference type="InterPro" id="IPR006070">
    <property type="entry name" value="Sua5-like_dom"/>
</dbReference>
<dbReference type="PROSITE" id="PS51163">
    <property type="entry name" value="YRDC"/>
    <property type="match status" value="1"/>
</dbReference>
<dbReference type="InterPro" id="IPR050156">
    <property type="entry name" value="TC-AMP_synthase_SUA5"/>
</dbReference>
<evidence type="ECO:0000256" key="8">
    <source>
        <dbReference type="ARBA" id="ARBA00022741"/>
    </source>
</evidence>
<protein>
    <recommendedName>
        <fullName evidence="10">L-threonylcarbamoyladenylate synthase</fullName>
        <ecNumber evidence="3">2.7.7.87</ecNumber>
    </recommendedName>
    <alternativeName>
        <fullName evidence="10">L-threonylcarbamoyladenylate synthase</fullName>
    </alternativeName>
</protein>
<dbReference type="AlphaFoldDB" id="A0A1F6Y6I1"/>
<reference evidence="13 14" key="1">
    <citation type="journal article" date="2016" name="Nat. Commun.">
        <title>Thousands of microbial genomes shed light on interconnected biogeochemical processes in an aquifer system.</title>
        <authorList>
            <person name="Anantharaman K."/>
            <person name="Brown C.T."/>
            <person name="Hug L.A."/>
            <person name="Sharon I."/>
            <person name="Castelle C.J."/>
            <person name="Probst A.J."/>
            <person name="Thomas B.C."/>
            <person name="Singh A."/>
            <person name="Wilkins M.J."/>
            <person name="Karaoz U."/>
            <person name="Brodie E.L."/>
            <person name="Williams K.H."/>
            <person name="Hubbard S.S."/>
            <person name="Banfield J.F."/>
        </authorList>
    </citation>
    <scope>NUCLEOTIDE SEQUENCE [LARGE SCALE GENOMIC DNA]</scope>
</reference>
<organism evidence="13 14">
    <name type="scientific">Candidatus Nomurabacteria bacterium RIFCSPLOWO2_12_FULL_44_11</name>
    <dbReference type="NCBI Taxonomy" id="1801796"/>
    <lineage>
        <taxon>Bacteria</taxon>
        <taxon>Candidatus Nomuraibacteriota</taxon>
    </lineage>
</organism>
<comment type="similarity">
    <text evidence="2">Belongs to the SUA5 family.</text>
</comment>
<evidence type="ECO:0000256" key="10">
    <source>
        <dbReference type="ARBA" id="ARBA00029774"/>
    </source>
</evidence>
<dbReference type="GO" id="GO:0008033">
    <property type="term" value="P:tRNA processing"/>
    <property type="evidence" value="ECO:0007669"/>
    <property type="project" value="UniProtKB-KW"/>
</dbReference>
<dbReference type="GO" id="GO:0000049">
    <property type="term" value="F:tRNA binding"/>
    <property type="evidence" value="ECO:0007669"/>
    <property type="project" value="TreeGrafter"/>
</dbReference>
<dbReference type="PANTHER" id="PTHR17490">
    <property type="entry name" value="SUA5"/>
    <property type="match status" value="1"/>
</dbReference>
<feature type="domain" description="YrdC-like" evidence="12">
    <location>
        <begin position="1"/>
        <end position="165"/>
    </location>
</feature>
<gene>
    <name evidence="13" type="ORF">A3G53_01650</name>
</gene>
<evidence type="ECO:0000256" key="5">
    <source>
        <dbReference type="ARBA" id="ARBA00022679"/>
    </source>
</evidence>
<keyword evidence="7" id="KW-0548">Nucleotidyltransferase</keyword>
<proteinExistence type="inferred from homology"/>
<dbReference type="EC" id="2.7.7.87" evidence="3"/>
<keyword evidence="4" id="KW-0963">Cytoplasm</keyword>
<evidence type="ECO:0000256" key="3">
    <source>
        <dbReference type="ARBA" id="ARBA00012584"/>
    </source>
</evidence>
<evidence type="ECO:0000259" key="12">
    <source>
        <dbReference type="PROSITE" id="PS51163"/>
    </source>
</evidence>